<name>A0A2P2PQB4_RHIMU</name>
<dbReference type="EMBL" id="GGEC01076458">
    <property type="protein sequence ID" value="MBX56942.1"/>
    <property type="molecule type" value="Transcribed_RNA"/>
</dbReference>
<reference evidence="1" key="1">
    <citation type="submission" date="2018-02" db="EMBL/GenBank/DDBJ databases">
        <title>Rhizophora mucronata_Transcriptome.</title>
        <authorList>
            <person name="Meera S.P."/>
            <person name="Sreeshan A."/>
            <person name="Augustine A."/>
        </authorList>
    </citation>
    <scope>NUCLEOTIDE SEQUENCE</scope>
    <source>
        <tissue evidence="1">Leaf</tissue>
    </source>
</reference>
<sequence>MFCNSQLCRNFLILVFRYCLRAFLSDLFQCFYVSL</sequence>
<organism evidence="1">
    <name type="scientific">Rhizophora mucronata</name>
    <name type="common">Asiatic mangrove</name>
    <dbReference type="NCBI Taxonomy" id="61149"/>
    <lineage>
        <taxon>Eukaryota</taxon>
        <taxon>Viridiplantae</taxon>
        <taxon>Streptophyta</taxon>
        <taxon>Embryophyta</taxon>
        <taxon>Tracheophyta</taxon>
        <taxon>Spermatophyta</taxon>
        <taxon>Magnoliopsida</taxon>
        <taxon>eudicotyledons</taxon>
        <taxon>Gunneridae</taxon>
        <taxon>Pentapetalae</taxon>
        <taxon>rosids</taxon>
        <taxon>fabids</taxon>
        <taxon>Malpighiales</taxon>
        <taxon>Rhizophoraceae</taxon>
        <taxon>Rhizophora</taxon>
    </lineage>
</organism>
<accession>A0A2P2PQB4</accession>
<dbReference type="AlphaFoldDB" id="A0A2P2PQB4"/>
<evidence type="ECO:0000313" key="1">
    <source>
        <dbReference type="EMBL" id="MBX56942.1"/>
    </source>
</evidence>
<protein>
    <submittedName>
        <fullName evidence="1">Uncharacterized protein</fullName>
    </submittedName>
</protein>
<proteinExistence type="predicted"/>